<gene>
    <name evidence="1" type="ORF">SAMN05216361_1420</name>
</gene>
<dbReference type="Proteomes" id="UP000184520">
    <property type="component" value="Unassembled WGS sequence"/>
</dbReference>
<proteinExistence type="predicted"/>
<organism evidence="1 2">
    <name type="scientific">Marisediminitalea aggregata</name>
    <dbReference type="NCBI Taxonomy" id="634436"/>
    <lineage>
        <taxon>Bacteria</taxon>
        <taxon>Pseudomonadati</taxon>
        <taxon>Pseudomonadota</taxon>
        <taxon>Gammaproteobacteria</taxon>
        <taxon>Alteromonadales</taxon>
        <taxon>Alteromonadaceae</taxon>
        <taxon>Marisediminitalea</taxon>
    </lineage>
</organism>
<evidence type="ECO:0000313" key="1">
    <source>
        <dbReference type="EMBL" id="SHG13830.1"/>
    </source>
</evidence>
<dbReference type="EMBL" id="FQWD01000002">
    <property type="protein sequence ID" value="SHG13830.1"/>
    <property type="molecule type" value="Genomic_DNA"/>
</dbReference>
<dbReference type="STRING" id="634436.SAMN05216361_1420"/>
<name>A0A1M5HCZ4_9ALTE</name>
<keyword evidence="2" id="KW-1185">Reference proteome</keyword>
<reference evidence="2" key="1">
    <citation type="submission" date="2016-11" db="EMBL/GenBank/DDBJ databases">
        <authorList>
            <person name="Varghese N."/>
            <person name="Submissions S."/>
        </authorList>
    </citation>
    <scope>NUCLEOTIDE SEQUENCE [LARGE SCALE GENOMIC DNA]</scope>
    <source>
        <strain evidence="2">CGMCC 1.8995</strain>
    </source>
</reference>
<evidence type="ECO:0000313" key="2">
    <source>
        <dbReference type="Proteomes" id="UP000184520"/>
    </source>
</evidence>
<protein>
    <submittedName>
        <fullName evidence="1">Uncharacterized protein</fullName>
    </submittedName>
</protein>
<accession>A0A1M5HCZ4</accession>
<sequence length="38" mass="4393">MQPKVPEQARDDVSFIQRLRLLKALSIYPHPFNPGTKT</sequence>
<dbReference type="AlphaFoldDB" id="A0A1M5HCZ4"/>